<gene>
    <name evidence="2" type="ORF">AO090166000015</name>
</gene>
<proteinExistence type="predicted"/>
<organism evidence="2 3">
    <name type="scientific">Aspergillus oryzae (strain ATCC 42149 / RIB 40)</name>
    <name type="common">Yellow koji mold</name>
    <dbReference type="NCBI Taxonomy" id="510516"/>
    <lineage>
        <taxon>Eukaryota</taxon>
        <taxon>Fungi</taxon>
        <taxon>Dikarya</taxon>
        <taxon>Ascomycota</taxon>
        <taxon>Pezizomycotina</taxon>
        <taxon>Eurotiomycetes</taxon>
        <taxon>Eurotiomycetidae</taxon>
        <taxon>Eurotiales</taxon>
        <taxon>Aspergillaceae</taxon>
        <taxon>Aspergillus</taxon>
        <taxon>Aspergillus subgen. Circumdati</taxon>
    </lineage>
</organism>
<evidence type="ECO:0000313" key="2">
    <source>
        <dbReference type="EMBL" id="BAE61673.1"/>
    </source>
</evidence>
<dbReference type="AlphaFoldDB" id="Q2U9U2"/>
<dbReference type="HOGENOM" id="CLU_318552_0_0_1"/>
<name>Q2U9U2_ASPOR</name>
<protein>
    <submittedName>
        <fullName evidence="2">DNA, SC166</fullName>
    </submittedName>
</protein>
<feature type="region of interest" description="Disordered" evidence="1">
    <location>
        <begin position="195"/>
        <end position="245"/>
    </location>
</feature>
<evidence type="ECO:0000256" key="1">
    <source>
        <dbReference type="SAM" id="MobiDB-lite"/>
    </source>
</evidence>
<feature type="compositionally biased region" description="Polar residues" evidence="1">
    <location>
        <begin position="297"/>
        <end position="306"/>
    </location>
</feature>
<sequence>MRTIVVDHREHRKWRVRHGYIAGHGLAPKAAQGIRQWSSKWLCSFYKQRRMSICDIQATRSKGSPTLSRGKLNVQCYGSAVDTSAEQIGCSLDNVSVLEQKDYWQIAKPLVAELCSQWDQDYERAGCTVGALPHRAVYHGSTNPLDYVYAINSHLCDDHRSDQVNTRHVILFSAKRNFGAANPCLVAIECRNNQRRGSPTAATASKDLQDGVEELYPTSRPRFKEDGVTENSDTGPSEDDGAQSDAFLECHPNSELNTSPHPAADFSRMVRDGVARKLGSLPPLVDITTDEGEMSPSLGTPGTTGSAATCRDPLFVPPADQDLDILAAIPWNGNQMLPGAVSHAKTIGNWSSGAFQIPTLSDSDMLVDDCGAPDNLDQAMAHMSPLSATSGVIPGADTRLTPDKESPTSCTRTYESLDGRVNDATDLRDSLAQQWPDTDRIILHGSILAYADIEQILDELQNPQQLSIPTVDFLGDLFSYYRPSSQVYIADTAWPDRLHRGVLRPTPIPQILLLPTYLHGRWSLIEIQACSGAVIHYSFTAIGPGLHEMCDPCDPVYPACTSCRGAIEALSQHLRDMGKLSPEWKFYNRPITSTNGDDGTCLLWTIKQRVNNQSVQEEPSEDFRGSLNREIVARALHAAGESRLSLPSALSSSRRHPGVLPEKVQQRWSAVTGEWDIPIDLTRIRERIARMPLNSTVRIGSKQADRLLQLAFTIASPPVLVELRRQLLHLRQKQTAANCCFQRTPAGVFKAGIWHKDNKDTSRIGLALTCWYVHNHRQQRHQEGYPDPTAQTVVNICRQLPESTRDYHQVEERVKGWYKRAWPWNQLVRIASSPNVLCFLPQGVSFAGKGTISMTDYRSLKKAHYEAFEWASTELSSGQKRRSWQNRWILRNLIEPSICSLNNVSSNDFYRVT</sequence>
<dbReference type="KEGG" id="aor:AO090166000015"/>
<dbReference type="GeneID" id="5994862"/>
<dbReference type="EMBL" id="AP007163">
    <property type="protein sequence ID" value="BAE61673.1"/>
    <property type="molecule type" value="Genomic_DNA"/>
</dbReference>
<dbReference type="EMBL" id="BA000052">
    <property type="protein sequence ID" value="BAE61673.1"/>
    <property type="molecule type" value="Genomic_DNA"/>
</dbReference>
<dbReference type="RefSeq" id="XP_023091905.1">
    <property type="nucleotide sequence ID" value="XM_023237035.1"/>
</dbReference>
<dbReference type="Proteomes" id="UP000006564">
    <property type="component" value="Chromosome 4"/>
</dbReference>
<evidence type="ECO:0000313" key="3">
    <source>
        <dbReference type="Proteomes" id="UP000006564"/>
    </source>
</evidence>
<dbReference type="VEuPathDB" id="FungiDB:AO090166000015"/>
<accession>Q2U9U2</accession>
<reference evidence="2 3" key="1">
    <citation type="journal article" date="2005" name="Nature">
        <title>Genome sequencing and analysis of Aspergillus oryzae.</title>
        <authorList>
            <person name="Machida M."/>
            <person name="Asai K."/>
            <person name="Sano M."/>
            <person name="Tanaka T."/>
            <person name="Kumagai T."/>
            <person name="Terai G."/>
            <person name="Kusumoto K."/>
            <person name="Arima T."/>
            <person name="Akita O."/>
            <person name="Kashiwagi Y."/>
            <person name="Abe K."/>
            <person name="Gomi K."/>
            <person name="Horiuchi H."/>
            <person name="Kitamoto K."/>
            <person name="Kobayashi T."/>
            <person name="Takeuchi M."/>
            <person name="Denning D.W."/>
            <person name="Galagan J.E."/>
            <person name="Nierman W.C."/>
            <person name="Yu J."/>
            <person name="Archer D.B."/>
            <person name="Bennett J.W."/>
            <person name="Bhatnagar D."/>
            <person name="Cleveland T.E."/>
            <person name="Fedorova N.D."/>
            <person name="Gotoh O."/>
            <person name="Horikawa H."/>
            <person name="Hosoyama A."/>
            <person name="Ichinomiya M."/>
            <person name="Igarashi R."/>
            <person name="Iwashita K."/>
            <person name="Juvvadi P.R."/>
            <person name="Kato M."/>
            <person name="Kato Y."/>
            <person name="Kin T."/>
            <person name="Kokubun A."/>
            <person name="Maeda H."/>
            <person name="Maeyama N."/>
            <person name="Maruyama J."/>
            <person name="Nagasaki H."/>
            <person name="Nakajima T."/>
            <person name="Oda K."/>
            <person name="Okada K."/>
            <person name="Paulsen I."/>
            <person name="Sakamoto K."/>
            <person name="Sawano T."/>
            <person name="Takahashi M."/>
            <person name="Takase K."/>
            <person name="Terabayashi Y."/>
            <person name="Wortman J."/>
            <person name="Yamada O."/>
            <person name="Yamagata Y."/>
            <person name="Anazawa H."/>
            <person name="Hata Y."/>
            <person name="Koide Y."/>
            <person name="Komori T."/>
            <person name="Koyama Y."/>
            <person name="Minetoki T."/>
            <person name="Suharnan S."/>
            <person name="Tanaka A."/>
            <person name="Isono K."/>
            <person name="Kuhara S."/>
            <person name="Ogasawara N."/>
            <person name="Kikuchi H."/>
        </authorList>
    </citation>
    <scope>NUCLEOTIDE SEQUENCE [LARGE SCALE GENOMIC DNA]</scope>
    <source>
        <strain evidence="3">ATCC 42149 / RIB 40</strain>
    </source>
</reference>
<feature type="region of interest" description="Disordered" evidence="1">
    <location>
        <begin position="284"/>
        <end position="306"/>
    </location>
</feature>
<keyword evidence="3" id="KW-1185">Reference proteome</keyword>